<evidence type="ECO:0000313" key="2">
    <source>
        <dbReference type="Proteomes" id="UP000643810"/>
    </source>
</evidence>
<dbReference type="RefSeq" id="WP_186854041.1">
    <property type="nucleotide sequence ID" value="NZ_JACOPG010000002.1"/>
</dbReference>
<organism evidence="1 2">
    <name type="scientific">Roseburia lenta</name>
    <dbReference type="NCBI Taxonomy" id="2763061"/>
    <lineage>
        <taxon>Bacteria</taxon>
        <taxon>Bacillati</taxon>
        <taxon>Bacillota</taxon>
        <taxon>Clostridia</taxon>
        <taxon>Lachnospirales</taxon>
        <taxon>Lachnospiraceae</taxon>
        <taxon>Roseburia</taxon>
    </lineage>
</organism>
<protein>
    <submittedName>
        <fullName evidence="1">Uncharacterized protein</fullName>
    </submittedName>
</protein>
<gene>
    <name evidence="1" type="ORF">H8R94_04770</name>
</gene>
<accession>A0ABR7GGN3</accession>
<evidence type="ECO:0000313" key="1">
    <source>
        <dbReference type="EMBL" id="MBC5685921.1"/>
    </source>
</evidence>
<dbReference type="EMBL" id="JACOPG010000002">
    <property type="protein sequence ID" value="MBC5685921.1"/>
    <property type="molecule type" value="Genomic_DNA"/>
</dbReference>
<reference evidence="1 2" key="1">
    <citation type="submission" date="2020-08" db="EMBL/GenBank/DDBJ databases">
        <title>Genome public.</title>
        <authorList>
            <person name="Liu C."/>
            <person name="Sun Q."/>
        </authorList>
    </citation>
    <scope>NUCLEOTIDE SEQUENCE [LARGE SCALE GENOMIC DNA]</scope>
    <source>
        <strain evidence="1 2">NSJ-9</strain>
    </source>
</reference>
<proteinExistence type="predicted"/>
<comment type="caution">
    <text evidence="1">The sequence shown here is derived from an EMBL/GenBank/DDBJ whole genome shotgun (WGS) entry which is preliminary data.</text>
</comment>
<dbReference type="Proteomes" id="UP000643810">
    <property type="component" value="Unassembled WGS sequence"/>
</dbReference>
<name>A0ABR7GGN3_9FIRM</name>
<keyword evidence="2" id="KW-1185">Reference proteome</keyword>
<sequence length="114" mass="13262">MANFEWRFRTIPALKPQAGHSMEKSYEEGCKLLKLMDIDDVPLYHGAKDFIENRADLPTSEGSRFIIEEAMRECEEPLYIALLENVAGQRRHIEKAPRILDDFFARLKLCYGNE</sequence>